<protein>
    <recommendedName>
        <fullName evidence="10">Carbohydrate-binding protein</fullName>
    </recommendedName>
</protein>
<evidence type="ECO:0008006" key="10">
    <source>
        <dbReference type="Google" id="ProtNLM"/>
    </source>
</evidence>
<dbReference type="Gene3D" id="1.10.390.30">
    <property type="entry name" value="Peptidase M60, enhancin-like domain 3"/>
    <property type="match status" value="1"/>
</dbReference>
<dbReference type="CDD" id="cd00063">
    <property type="entry name" value="FN3"/>
    <property type="match status" value="2"/>
</dbReference>
<dbReference type="PROSITE" id="PS51723">
    <property type="entry name" value="PEPTIDASE_M60"/>
    <property type="match status" value="1"/>
</dbReference>
<keyword evidence="4" id="KW-0732">Signal</keyword>
<evidence type="ECO:0000256" key="3">
    <source>
        <dbReference type="SAM" id="MobiDB-lite"/>
    </source>
</evidence>
<dbReference type="SUPFAM" id="SSF49785">
    <property type="entry name" value="Galactose-binding domain-like"/>
    <property type="match status" value="1"/>
</dbReference>
<keyword evidence="9" id="KW-1185">Reference proteome</keyword>
<dbReference type="InterPro" id="IPR008979">
    <property type="entry name" value="Galactose-bd-like_sf"/>
</dbReference>
<feature type="domain" description="Fibronectin type-III" evidence="6">
    <location>
        <begin position="450"/>
        <end position="546"/>
    </location>
</feature>
<evidence type="ECO:0000259" key="6">
    <source>
        <dbReference type="PROSITE" id="PS50853"/>
    </source>
</evidence>
<proteinExistence type="predicted"/>
<dbReference type="PROSITE" id="PS50022">
    <property type="entry name" value="FA58C_3"/>
    <property type="match status" value="1"/>
</dbReference>
<dbReference type="Gene3D" id="2.60.120.260">
    <property type="entry name" value="Galactose-binding domain-like"/>
    <property type="match status" value="1"/>
</dbReference>
<dbReference type="InterPro" id="IPR050964">
    <property type="entry name" value="Striated_Muscle_Regulatory"/>
</dbReference>
<accession>A0A2A5T8K3</accession>
<dbReference type="Pfam" id="PF00754">
    <property type="entry name" value="F5_F8_type_C"/>
    <property type="match status" value="1"/>
</dbReference>
<dbReference type="InterPro" id="IPR003961">
    <property type="entry name" value="FN3_dom"/>
</dbReference>
<evidence type="ECO:0000259" key="5">
    <source>
        <dbReference type="PROSITE" id="PS50022"/>
    </source>
</evidence>
<dbReference type="PROSITE" id="PS50853">
    <property type="entry name" value="FN3"/>
    <property type="match status" value="2"/>
</dbReference>
<evidence type="ECO:0000313" key="8">
    <source>
        <dbReference type="EMBL" id="QCT70891.1"/>
    </source>
</evidence>
<dbReference type="EMBL" id="CP029487">
    <property type="protein sequence ID" value="QCT70891.1"/>
    <property type="molecule type" value="Genomic_DNA"/>
</dbReference>
<dbReference type="RefSeq" id="WP_096920814.1">
    <property type="nucleotide sequence ID" value="NZ_CP029487.1"/>
</dbReference>
<dbReference type="InterPro" id="IPR042279">
    <property type="entry name" value="Pep_M60_3"/>
</dbReference>
<feature type="region of interest" description="Disordered" evidence="3">
    <location>
        <begin position="29"/>
        <end position="53"/>
    </location>
</feature>
<dbReference type="InterPro" id="IPR018247">
    <property type="entry name" value="EF_Hand_1_Ca_BS"/>
</dbReference>
<dbReference type="SMART" id="SM00060">
    <property type="entry name" value="FN3"/>
    <property type="match status" value="2"/>
</dbReference>
<dbReference type="InterPro" id="IPR013783">
    <property type="entry name" value="Ig-like_fold"/>
</dbReference>
<dbReference type="InterPro" id="IPR036439">
    <property type="entry name" value="Dockerin_dom_sf"/>
</dbReference>
<dbReference type="Gene3D" id="2.60.120.1250">
    <property type="entry name" value="Peptidase M60, enhancin-like domain 1"/>
    <property type="match status" value="1"/>
</dbReference>
<evidence type="ECO:0000256" key="1">
    <source>
        <dbReference type="ARBA" id="ARBA00022737"/>
    </source>
</evidence>
<sequence length="1745" mass="192904">MKKWLACFMSVVMLFASFPISILAEETVQETSSETAETDIVTENQEEAGPEEALEGISSLADEASEPQAEDEKDSMIRTGGSAELVGNMEVEIHFAQPKTKLLETAVLTLASDDGTVKEILLKDIVNEKILTDFGGRSIQYKTLLFDKASDNGESSNVFYDAQNPDAKIYFANVNLYNLPVGDYTITVSDMGIIPVQARVRLEGSSKRVEFMDGAVLAGDVDSNGIIDDADYDAVMKKLGSSETDYDLNGDGLVDIVDLVYLQENMGEAYDAEKVQISDTSPIVDPGNVVIEKNVSNPVVVKSGDIAQLFSTASDQAASVQFAKEDEGVISEEAPLEIPLVMQEPVKATELRIAPNELGLENAPRRGRVEVVDEFGEKETHSFDLQDKVDYLFLTDEASPSTIVINLDKQVAIKKVTIFVTETNKASSNLAEISKVEFLNNTKDKIVEQVTSIPANVKVVSGNESLTVSWEAQPNVTGYEVKMSFTNPKTGKNETTLTAVDGTSLTINDLINFVAYKISVQSVNRSESGNWESGFSALVIGTPMPTSVPERPEGITLKGGYRQITVNWEKQKNSTGYNVYYREKGMGDYIKAGDLSGTSYVIENLKDQAEYEVYLTGYNAIGEGAKSPVYTCATESIDPPVTSNYKLINRAGEVNQPTAHIKDVTYPYLKESDYEKAFDKFDIVDNDYTSYWNYGGWNAGGWAGALQAPVVEFDQSYEMNDIVLVRGEGEPSTYNAYMKIRWWDEKGQAHDLNIGNNFAVQSKKSTNGKEYYRIRLNEKIKPVKIQINPALYWAGAPNARCRISEIKFYEYDSLADETNALFVDDLHVELKDSITMEYVDKLIERANTPDPVSGEFHPDKDSILSELTLAKAILSETNIDDTMLVDQNVSNAKNGNLGFAMALNDFQPLGLAARAGDTINVYVGTEGNVLPQLVYTQYHPDVKTGWSKTVNLKKGKNEITLDQIGGEDSERGGALYIRYPNASPSGKDIKVRVAGATRIPSLNLTGITDENNAKAAIQSYVKELKDFVATVPDLYAGEDSKYQWDKKSSIYNSTDIMTNQMLLSVPATAVLEALSGSESEQVEQLYQNSLAMEQLMDITYRSKGLSRDAQDAKDQWPGSRINIRYTRMFTGAFMYATGQHIGIEYGSVGGLTHGRPHTKQADGTMGGGNLYGWGIAHEIGHVTDEGDMVYGETSNNILSQMVKTFDEKTEARADYPAIYQKVTSGTKGYASNVFTQLGMFWQLHLAYDDTYNNLEDSDSFYGRMYQNYRRNTVKTDKDNLLIRMASDAAQKDLTAYFERWGLTANDETIEYVSKYPKEERAIYYLNDDARHKRIEKATAMDKNTKVEATLGHTVENGKDSKRITFNLGVNKNPETILGYEIIRNGEVVGFTTDNTYTDVISSMNNRVLKYEVVAYDNYLNKTEALALEPIKIQHDGSIAKTKWTMDTDMTSEGDTYIEDCTGSGLNHPALTRLYDDDYSNLYEGVKGPGNAQITINLHENMPVVGFKYTAAVKDGALAENTIKNYTIQVSEDGSNWQDAAKGSFTLTAENPEATVYFNEKDQEGANQLITYRAEYVRITANGASGISASEFDIIGPPGDNVELEQSGVGLLEEDFVYDPAQPAIKAGSLIFTGSYRGHPGFNAVLLKDQDGNNVVGKNNEAASIFMANIPENGNIGEISQGTWIYWIDKDQLDMKMLPKTVKAELYRVNNMETNEGQRLTSDTLDVALPESLPNIRLTGGQIPEE</sequence>
<dbReference type="Pfam" id="PF13402">
    <property type="entry name" value="Peptidase_M60"/>
    <property type="match status" value="1"/>
</dbReference>
<dbReference type="InterPro" id="IPR000421">
    <property type="entry name" value="FA58C"/>
</dbReference>
<dbReference type="PANTHER" id="PTHR13817:SF73">
    <property type="entry name" value="FIBRONECTIN TYPE-III DOMAIN-CONTAINING PROTEIN"/>
    <property type="match status" value="1"/>
</dbReference>
<name>A0A2A5T8K3_EUBML</name>
<keyword evidence="2" id="KW-0378">Hydrolase</keyword>
<dbReference type="Gene3D" id="3.40.390.80">
    <property type="entry name" value="Peptidase M60, enhancin-like domain 2"/>
    <property type="match status" value="1"/>
</dbReference>
<keyword evidence="2" id="KW-0326">Glycosidase</keyword>
<reference evidence="8 9" key="1">
    <citation type="submission" date="2018-05" db="EMBL/GenBank/DDBJ databases">
        <title>Genome comparison of Eubacterium sp.</title>
        <authorList>
            <person name="Feng Y."/>
            <person name="Sanchez-Andrea I."/>
            <person name="Stams A.J.M."/>
            <person name="De Vos W.M."/>
        </authorList>
    </citation>
    <scope>NUCLEOTIDE SEQUENCE [LARGE SCALE GENOMIC DNA]</scope>
    <source>
        <strain evidence="8 9">YI</strain>
    </source>
</reference>
<dbReference type="InterPro" id="IPR036116">
    <property type="entry name" value="FN3_sf"/>
</dbReference>
<dbReference type="GO" id="GO:0016798">
    <property type="term" value="F:hydrolase activity, acting on glycosyl bonds"/>
    <property type="evidence" value="ECO:0007669"/>
    <property type="project" value="UniProtKB-KW"/>
</dbReference>
<dbReference type="SMART" id="SM01276">
    <property type="entry name" value="M60-like"/>
    <property type="match status" value="1"/>
</dbReference>
<dbReference type="SUPFAM" id="SSF49265">
    <property type="entry name" value="Fibronectin type III"/>
    <property type="match status" value="1"/>
</dbReference>
<dbReference type="PROSITE" id="PS00018">
    <property type="entry name" value="EF_HAND_1"/>
    <property type="match status" value="2"/>
</dbReference>
<feature type="domain" description="F5/8 type C" evidence="5">
    <location>
        <begin position="1438"/>
        <end position="1596"/>
    </location>
</feature>
<dbReference type="Proteomes" id="UP000218387">
    <property type="component" value="Chromosome"/>
</dbReference>
<dbReference type="Gene3D" id="1.10.1330.10">
    <property type="entry name" value="Dockerin domain"/>
    <property type="match status" value="1"/>
</dbReference>
<dbReference type="PANTHER" id="PTHR13817">
    <property type="entry name" value="TITIN"/>
    <property type="match status" value="1"/>
</dbReference>
<dbReference type="KEGG" id="emt:CPZ25_005965"/>
<dbReference type="InterPro" id="IPR031161">
    <property type="entry name" value="Peptidase_M60_dom"/>
</dbReference>
<feature type="domain" description="Peptidase M60" evidence="7">
    <location>
        <begin position="904"/>
        <end position="1248"/>
    </location>
</feature>
<gene>
    <name evidence="8" type="ORF">CPZ25_005965</name>
</gene>
<feature type="signal peptide" evidence="4">
    <location>
        <begin position="1"/>
        <end position="24"/>
    </location>
</feature>
<feature type="chain" id="PRO_5011920059" description="Carbohydrate-binding protein" evidence="4">
    <location>
        <begin position="25"/>
        <end position="1745"/>
    </location>
</feature>
<dbReference type="GO" id="GO:0000272">
    <property type="term" value="P:polysaccharide catabolic process"/>
    <property type="evidence" value="ECO:0007669"/>
    <property type="project" value="InterPro"/>
</dbReference>
<evidence type="ECO:0000259" key="7">
    <source>
        <dbReference type="PROSITE" id="PS51723"/>
    </source>
</evidence>
<evidence type="ECO:0000313" key="9">
    <source>
        <dbReference type="Proteomes" id="UP000218387"/>
    </source>
</evidence>
<dbReference type="Pfam" id="PF00041">
    <property type="entry name" value="fn3"/>
    <property type="match status" value="2"/>
</dbReference>
<organism evidence="8 9">
    <name type="scientific">Eubacterium maltosivorans</name>
    <dbReference type="NCBI Taxonomy" id="2041044"/>
    <lineage>
        <taxon>Bacteria</taxon>
        <taxon>Bacillati</taxon>
        <taxon>Bacillota</taxon>
        <taxon>Clostridia</taxon>
        <taxon>Eubacteriales</taxon>
        <taxon>Eubacteriaceae</taxon>
        <taxon>Eubacterium</taxon>
    </lineage>
</organism>
<dbReference type="SUPFAM" id="SSF63446">
    <property type="entry name" value="Type I dockerin domain"/>
    <property type="match status" value="1"/>
</dbReference>
<evidence type="ECO:0000256" key="4">
    <source>
        <dbReference type="SAM" id="SignalP"/>
    </source>
</evidence>
<keyword evidence="1" id="KW-0677">Repeat</keyword>
<evidence type="ECO:0000256" key="2">
    <source>
        <dbReference type="ARBA" id="ARBA00023295"/>
    </source>
</evidence>
<dbReference type="Gene3D" id="2.60.40.10">
    <property type="entry name" value="Immunoglobulins"/>
    <property type="match status" value="2"/>
</dbReference>
<feature type="compositionally biased region" description="Acidic residues" evidence="3">
    <location>
        <begin position="44"/>
        <end position="53"/>
    </location>
</feature>
<feature type="domain" description="Fibronectin type-III" evidence="6">
    <location>
        <begin position="548"/>
        <end position="637"/>
    </location>
</feature>